<evidence type="ECO:0000313" key="9">
    <source>
        <dbReference type="EMBL" id="KAK0502046.1"/>
    </source>
</evidence>
<evidence type="ECO:0000256" key="4">
    <source>
        <dbReference type="ARBA" id="ARBA00022723"/>
    </source>
</evidence>
<evidence type="ECO:0000256" key="6">
    <source>
        <dbReference type="ARBA" id="ARBA00023004"/>
    </source>
</evidence>
<organism evidence="9 10">
    <name type="scientific">Armillaria luteobubalina</name>
    <dbReference type="NCBI Taxonomy" id="153913"/>
    <lineage>
        <taxon>Eukaryota</taxon>
        <taxon>Fungi</taxon>
        <taxon>Dikarya</taxon>
        <taxon>Basidiomycota</taxon>
        <taxon>Agaricomycotina</taxon>
        <taxon>Agaricomycetes</taxon>
        <taxon>Agaricomycetidae</taxon>
        <taxon>Agaricales</taxon>
        <taxon>Marasmiineae</taxon>
        <taxon>Physalacriaceae</taxon>
        <taxon>Armillaria</taxon>
    </lineage>
</organism>
<keyword evidence="4 8" id="KW-0479">Metal-binding</keyword>
<evidence type="ECO:0000256" key="1">
    <source>
        <dbReference type="ARBA" id="ARBA00001971"/>
    </source>
</evidence>
<dbReference type="GO" id="GO:0005506">
    <property type="term" value="F:iron ion binding"/>
    <property type="evidence" value="ECO:0007669"/>
    <property type="project" value="InterPro"/>
</dbReference>
<dbReference type="PROSITE" id="PS00086">
    <property type="entry name" value="CYTOCHROME_P450"/>
    <property type="match status" value="1"/>
</dbReference>
<evidence type="ECO:0000256" key="3">
    <source>
        <dbReference type="ARBA" id="ARBA00022617"/>
    </source>
</evidence>
<evidence type="ECO:0000256" key="2">
    <source>
        <dbReference type="ARBA" id="ARBA00010617"/>
    </source>
</evidence>
<comment type="cofactor">
    <cofactor evidence="1">
        <name>heme</name>
        <dbReference type="ChEBI" id="CHEBI:30413"/>
    </cofactor>
</comment>
<evidence type="ECO:0000313" key="10">
    <source>
        <dbReference type="Proteomes" id="UP001175228"/>
    </source>
</evidence>
<comment type="caution">
    <text evidence="9">The sequence shown here is derived from an EMBL/GenBank/DDBJ whole genome shotgun (WGS) entry which is preliminary data.</text>
</comment>
<dbReference type="InterPro" id="IPR047146">
    <property type="entry name" value="Cyt_P450_E_CYP52_fungi"/>
</dbReference>
<dbReference type="AlphaFoldDB" id="A0AA39TW03"/>
<dbReference type="PANTHER" id="PTHR24287:SF1">
    <property type="entry name" value="P450, PUTATIVE (EUROFUNG)-RELATED"/>
    <property type="match status" value="1"/>
</dbReference>
<keyword evidence="10" id="KW-1185">Reference proteome</keyword>
<dbReference type="Gene3D" id="1.10.630.10">
    <property type="entry name" value="Cytochrome P450"/>
    <property type="match status" value="1"/>
</dbReference>
<evidence type="ECO:0000256" key="5">
    <source>
        <dbReference type="ARBA" id="ARBA00023002"/>
    </source>
</evidence>
<comment type="similarity">
    <text evidence="2 8">Belongs to the cytochrome P450 family.</text>
</comment>
<dbReference type="GO" id="GO:0016705">
    <property type="term" value="F:oxidoreductase activity, acting on paired donors, with incorporation or reduction of molecular oxygen"/>
    <property type="evidence" value="ECO:0007669"/>
    <property type="project" value="InterPro"/>
</dbReference>
<dbReference type="Pfam" id="PF00067">
    <property type="entry name" value="p450"/>
    <property type="match status" value="1"/>
</dbReference>
<keyword evidence="5 8" id="KW-0560">Oxidoreductase</keyword>
<accession>A0AA39TW03</accession>
<sequence length="103" mass="11916">RVTYSVFLMHRRTELWGPDALEFDLDRFLDSRLHRYLTPNPFIFVPFNAGPRICLGHQEPLILCKSTSKFAYNEASYYFIRLLQTFSSFILATDAQPAEGAPP</sequence>
<dbReference type="EMBL" id="JAUEPU010000005">
    <property type="protein sequence ID" value="KAK0502046.1"/>
    <property type="molecule type" value="Genomic_DNA"/>
</dbReference>
<dbReference type="GO" id="GO:0020037">
    <property type="term" value="F:heme binding"/>
    <property type="evidence" value="ECO:0007669"/>
    <property type="project" value="InterPro"/>
</dbReference>
<feature type="non-terminal residue" evidence="9">
    <location>
        <position position="103"/>
    </location>
</feature>
<feature type="non-terminal residue" evidence="9">
    <location>
        <position position="1"/>
    </location>
</feature>
<gene>
    <name evidence="9" type="ORF">EDD18DRAFT_1009787</name>
</gene>
<name>A0AA39TW03_9AGAR</name>
<reference evidence="9" key="1">
    <citation type="submission" date="2023-06" db="EMBL/GenBank/DDBJ databases">
        <authorList>
            <consortium name="Lawrence Berkeley National Laboratory"/>
            <person name="Ahrendt S."/>
            <person name="Sahu N."/>
            <person name="Indic B."/>
            <person name="Wong-Bajracharya J."/>
            <person name="Merenyi Z."/>
            <person name="Ke H.-M."/>
            <person name="Monk M."/>
            <person name="Kocsube S."/>
            <person name="Drula E."/>
            <person name="Lipzen A."/>
            <person name="Balint B."/>
            <person name="Henrissat B."/>
            <person name="Andreopoulos B."/>
            <person name="Martin F.M."/>
            <person name="Harder C.B."/>
            <person name="Rigling D."/>
            <person name="Ford K.L."/>
            <person name="Foster G.D."/>
            <person name="Pangilinan J."/>
            <person name="Papanicolaou A."/>
            <person name="Barry K."/>
            <person name="LaButti K."/>
            <person name="Viragh M."/>
            <person name="Koriabine M."/>
            <person name="Yan M."/>
            <person name="Riley R."/>
            <person name="Champramary S."/>
            <person name="Plett K.L."/>
            <person name="Tsai I.J."/>
            <person name="Slot J."/>
            <person name="Sipos G."/>
            <person name="Plett J."/>
            <person name="Nagy L.G."/>
            <person name="Grigoriev I.V."/>
        </authorList>
    </citation>
    <scope>NUCLEOTIDE SEQUENCE</scope>
    <source>
        <strain evidence="9">HWK02</strain>
    </source>
</reference>
<keyword evidence="7 8" id="KW-0503">Monooxygenase</keyword>
<dbReference type="GO" id="GO:0004497">
    <property type="term" value="F:monooxygenase activity"/>
    <property type="evidence" value="ECO:0007669"/>
    <property type="project" value="UniProtKB-KW"/>
</dbReference>
<evidence type="ECO:0000256" key="8">
    <source>
        <dbReference type="RuleBase" id="RU000461"/>
    </source>
</evidence>
<proteinExistence type="inferred from homology"/>
<keyword evidence="3 8" id="KW-0349">Heme</keyword>
<dbReference type="SUPFAM" id="SSF48264">
    <property type="entry name" value="Cytochrome P450"/>
    <property type="match status" value="1"/>
</dbReference>
<evidence type="ECO:0000256" key="7">
    <source>
        <dbReference type="ARBA" id="ARBA00023033"/>
    </source>
</evidence>
<keyword evidence="6 8" id="KW-0408">Iron</keyword>
<dbReference type="InterPro" id="IPR017972">
    <property type="entry name" value="Cyt_P450_CS"/>
</dbReference>
<dbReference type="PANTHER" id="PTHR24287">
    <property type="entry name" value="P450, PUTATIVE (EUROFUNG)-RELATED"/>
    <property type="match status" value="1"/>
</dbReference>
<dbReference type="InterPro" id="IPR036396">
    <property type="entry name" value="Cyt_P450_sf"/>
</dbReference>
<dbReference type="InterPro" id="IPR001128">
    <property type="entry name" value="Cyt_P450"/>
</dbReference>
<protein>
    <submittedName>
        <fullName evidence="9">Cytochrome P450</fullName>
    </submittedName>
</protein>
<dbReference type="Proteomes" id="UP001175228">
    <property type="component" value="Unassembled WGS sequence"/>
</dbReference>